<dbReference type="GO" id="GO:0046872">
    <property type="term" value="F:metal ion binding"/>
    <property type="evidence" value="ECO:0007669"/>
    <property type="project" value="UniProtKB-KW"/>
</dbReference>
<dbReference type="SMART" id="SM00892">
    <property type="entry name" value="Endonuclease_NS"/>
    <property type="match status" value="1"/>
</dbReference>
<dbReference type="KEGG" id="aali:118467790"/>
<evidence type="ECO:0000313" key="9">
    <source>
        <dbReference type="EnsemblMetazoa" id="AALB007318-PA"/>
    </source>
</evidence>
<dbReference type="GO" id="GO:0003676">
    <property type="term" value="F:nucleic acid binding"/>
    <property type="evidence" value="ECO:0007669"/>
    <property type="project" value="InterPro"/>
</dbReference>
<evidence type="ECO:0000256" key="2">
    <source>
        <dbReference type="ARBA" id="ARBA00022722"/>
    </source>
</evidence>
<dbReference type="GO" id="GO:0005634">
    <property type="term" value="C:nucleus"/>
    <property type="evidence" value="ECO:0007669"/>
    <property type="project" value="TreeGrafter"/>
</dbReference>
<keyword evidence="10" id="KW-1185">Reference proteome</keyword>
<dbReference type="GO" id="GO:0000014">
    <property type="term" value="F:single-stranded DNA endodeoxyribonuclease activity"/>
    <property type="evidence" value="ECO:0007669"/>
    <property type="project" value="TreeGrafter"/>
</dbReference>
<dbReference type="InterPro" id="IPR044929">
    <property type="entry name" value="DNA/RNA_non-sp_Endonuclease_sf"/>
</dbReference>
<dbReference type="GeneID" id="118467790"/>
<dbReference type="InterPro" id="IPR001604">
    <property type="entry name" value="Endo_G_ENPP1-like_dom"/>
</dbReference>
<dbReference type="SUPFAM" id="SSF54060">
    <property type="entry name" value="His-Me finger endonucleases"/>
    <property type="match status" value="1"/>
</dbReference>
<dbReference type="InterPro" id="IPR044925">
    <property type="entry name" value="His-Me_finger_sf"/>
</dbReference>
<keyword evidence="2" id="KW-0540">Nuclease</keyword>
<reference evidence="9" key="2">
    <citation type="submission" date="2022-08" db="UniProtKB">
        <authorList>
            <consortium name="EnsemblMetazoa"/>
        </authorList>
    </citation>
    <scope>IDENTIFICATION</scope>
    <source>
        <strain evidence="9">STECLA/ALBI9_A</strain>
    </source>
</reference>
<dbReference type="GO" id="GO:0006309">
    <property type="term" value="P:apoptotic DNA fragmentation"/>
    <property type="evidence" value="ECO:0007669"/>
    <property type="project" value="TreeGrafter"/>
</dbReference>
<dbReference type="FunFam" id="3.40.570.10:FF:000007">
    <property type="entry name" value="Alkaline nuclease"/>
    <property type="match status" value="1"/>
</dbReference>
<dbReference type="GO" id="GO:0004521">
    <property type="term" value="F:RNA endonuclease activity"/>
    <property type="evidence" value="ECO:0007669"/>
    <property type="project" value="TreeGrafter"/>
</dbReference>
<evidence type="ECO:0000256" key="5">
    <source>
        <dbReference type="PIRSR" id="PIRSR640255-2"/>
    </source>
</evidence>
<feature type="active site" description="Proton acceptor" evidence="4">
    <location>
        <position position="229"/>
    </location>
</feature>
<reference evidence="9 10" key="1">
    <citation type="journal article" date="2017" name="G3 (Bethesda)">
        <title>The Physical Genome Mapping of Anopheles albimanus Corrected Scaffold Misassemblies and Identified Interarm Rearrangements in Genus Anopheles.</title>
        <authorList>
            <person name="Artemov G.N."/>
            <person name="Peery A.N."/>
            <person name="Jiang X."/>
            <person name="Tu Z."/>
            <person name="Stegniy V.N."/>
            <person name="Sharakhova M.V."/>
            <person name="Sharakhov I.V."/>
        </authorList>
    </citation>
    <scope>NUCLEOTIDE SEQUENCE [LARGE SCALE GENOMIC DNA]</scope>
    <source>
        <strain evidence="9 10">ALBI9_A</strain>
    </source>
</reference>
<evidence type="ECO:0000256" key="6">
    <source>
        <dbReference type="SAM" id="SignalP"/>
    </source>
</evidence>
<dbReference type="InterPro" id="IPR040255">
    <property type="entry name" value="Non-specific_endonuclease"/>
</dbReference>
<keyword evidence="3" id="KW-0378">Hydrolase</keyword>
<dbReference type="SMART" id="SM00477">
    <property type="entry name" value="NUC"/>
    <property type="match status" value="1"/>
</dbReference>
<keyword evidence="3" id="KW-0255">Endonuclease</keyword>
<dbReference type="Proteomes" id="UP000069272">
    <property type="component" value="Chromosome 3L"/>
</dbReference>
<feature type="domain" description="ENPP1-3/EXOG-like endonuclease/phosphodiesterase" evidence="7">
    <location>
        <begin position="143"/>
        <end position="362"/>
    </location>
</feature>
<dbReference type="RefSeq" id="XP_035794559.1">
    <property type="nucleotide sequence ID" value="XM_035938666.1"/>
</dbReference>
<evidence type="ECO:0000256" key="4">
    <source>
        <dbReference type="PIRSR" id="PIRSR640255-1"/>
    </source>
</evidence>
<evidence type="ECO:0000259" key="8">
    <source>
        <dbReference type="SMART" id="SM00892"/>
    </source>
</evidence>
<dbReference type="PANTHER" id="PTHR13966:SF17">
    <property type="entry name" value="ENDONUCLEASE-RELATED"/>
    <property type="match status" value="1"/>
</dbReference>
<evidence type="ECO:0000259" key="7">
    <source>
        <dbReference type="SMART" id="SM00477"/>
    </source>
</evidence>
<organism evidence="9 10">
    <name type="scientific">Anopheles albimanus</name>
    <name type="common">New world malaria mosquito</name>
    <dbReference type="NCBI Taxonomy" id="7167"/>
    <lineage>
        <taxon>Eukaryota</taxon>
        <taxon>Metazoa</taxon>
        <taxon>Ecdysozoa</taxon>
        <taxon>Arthropoda</taxon>
        <taxon>Hexapoda</taxon>
        <taxon>Insecta</taxon>
        <taxon>Pterygota</taxon>
        <taxon>Neoptera</taxon>
        <taxon>Endopterygota</taxon>
        <taxon>Diptera</taxon>
        <taxon>Nematocera</taxon>
        <taxon>Culicoidea</taxon>
        <taxon>Culicidae</taxon>
        <taxon>Anophelinae</taxon>
        <taxon>Anopheles</taxon>
    </lineage>
</organism>
<accession>A0A8W7JRQ1</accession>
<name>A0A8W7JRQ1_ANOAL</name>
<dbReference type="PANTHER" id="PTHR13966">
    <property type="entry name" value="ENDONUCLEASE RELATED"/>
    <property type="match status" value="1"/>
</dbReference>
<dbReference type="GO" id="GO:0005743">
    <property type="term" value="C:mitochondrial inner membrane"/>
    <property type="evidence" value="ECO:0007669"/>
    <property type="project" value="TreeGrafter"/>
</dbReference>
<protein>
    <recommendedName>
        <fullName evidence="11">DNA/RNA non-specific endonuclease domain-containing protein</fullName>
    </recommendedName>
</protein>
<dbReference type="Pfam" id="PF01223">
    <property type="entry name" value="Endonuclease_NS"/>
    <property type="match status" value="1"/>
</dbReference>
<proteinExistence type="inferred from homology"/>
<dbReference type="InterPro" id="IPR020821">
    <property type="entry name" value="ENPP1-3/EXOG-like_nuc-like"/>
</dbReference>
<evidence type="ECO:0008006" key="11">
    <source>
        <dbReference type="Google" id="ProtNLM"/>
    </source>
</evidence>
<feature type="domain" description="DNA/RNA non-specific endonuclease/pyrophosphatase/phosphodiesterase" evidence="8">
    <location>
        <begin position="142"/>
        <end position="377"/>
    </location>
</feature>
<feature type="signal peptide" evidence="6">
    <location>
        <begin position="1"/>
        <end position="19"/>
    </location>
</feature>
<keyword evidence="6" id="KW-0732">Signal</keyword>
<dbReference type="EnsemblMetazoa" id="AALB007318-RA">
    <property type="protein sequence ID" value="AALB007318-PA"/>
    <property type="gene ID" value="AALB007318"/>
</dbReference>
<feature type="chain" id="PRO_5036452767" description="DNA/RNA non-specific endonuclease domain-containing protein" evidence="6">
    <location>
        <begin position="20"/>
        <end position="396"/>
    </location>
</feature>
<feature type="binding site" evidence="5">
    <location>
        <position position="259"/>
    </location>
    <ligand>
        <name>Mg(2+)</name>
        <dbReference type="ChEBI" id="CHEBI:18420"/>
        <note>catalytic</note>
    </ligand>
</feature>
<dbReference type="AlphaFoldDB" id="A0A8W7JRQ1"/>
<keyword evidence="5" id="KW-0479">Metal-binding</keyword>
<evidence type="ECO:0000256" key="1">
    <source>
        <dbReference type="ARBA" id="ARBA00010052"/>
    </source>
</evidence>
<evidence type="ECO:0000313" key="10">
    <source>
        <dbReference type="Proteomes" id="UP000069272"/>
    </source>
</evidence>
<evidence type="ECO:0000256" key="3">
    <source>
        <dbReference type="ARBA" id="ARBA00022759"/>
    </source>
</evidence>
<dbReference type="Gene3D" id="3.40.570.10">
    <property type="entry name" value="Extracellular Endonuclease, subunit A"/>
    <property type="match status" value="1"/>
</dbReference>
<sequence length="396" mass="44598">MMLLLGLLITLSASTSTFAACRVYLNGNLTQDHAPLILHASSGEYKLLYPLGAFFEWRKSQKVLLGCSSNKNVLIDTESSHATFTCVEGQRFRIQNSTRVQSFSDIRCRSTVSSSLKQRSRLCASGKGQVYDVGFEVSGLPFIKYFHTCYNNEKSSAIYSEHSLSGWSLNYAEINNNRPSFKIGGITSNVRLASVYTQNHQYNRFEKVLGSSAQASRYINSSSYLAKGHLTPDGDAIMNNWAAATYFFINVAPQWQIINAGNWLRIENAVRKVVIRLNDTVRILTGVHDVLELPNTEGHKVTITLGENGLVEIPKWLWKVVIHEPSNSAIVFITLNNPFANVSETLCENICHLYGWYQQEYSDYRKGFTYCCSLTDARKAIYYLPFVNKTPTILEP</sequence>
<comment type="similarity">
    <text evidence="1">Belongs to the DNA/RNA non-specific endonuclease family.</text>
</comment>